<gene>
    <name evidence="2" type="ORF">IAD24_03520</name>
</gene>
<name>A0A9D1N3G3_9FIRM</name>
<dbReference type="Gene3D" id="3.40.50.2000">
    <property type="entry name" value="Glycogen Phosphorylase B"/>
    <property type="match status" value="2"/>
</dbReference>
<dbReference type="Proteomes" id="UP000824128">
    <property type="component" value="Unassembled WGS sequence"/>
</dbReference>
<evidence type="ECO:0000259" key="1">
    <source>
        <dbReference type="Pfam" id="PF00534"/>
    </source>
</evidence>
<evidence type="ECO:0000313" key="2">
    <source>
        <dbReference type="EMBL" id="HIU94206.1"/>
    </source>
</evidence>
<dbReference type="GO" id="GO:0016757">
    <property type="term" value="F:glycosyltransferase activity"/>
    <property type="evidence" value="ECO:0007669"/>
    <property type="project" value="InterPro"/>
</dbReference>
<sequence length="361" mass="37471">MSGRILMVVTVRLSGGGVAGYALRSCEAMGLPVDVAAIEEPGPAVRARVAGFGGALHVLRRNRDPLGYVLALRDVVRAGGYRTVWCHGNSATLAADLLGARLGGAAARIAHAHNTACSHMALHRLLRPLMNGLATHRFACGEAAGRFLYGDRPFTVCKNGVDTEAFAFSAAARRAARAALGFDGEAFVAGTVGRLDEAKDPLLLAEAFALLRRARPQARLLVVGDGPLGKALGDRLAALGLAEAAVCVGARPDVPELLSAMDAFVLPSRHEGFPLALVEALCSGLPCLVADTVARETDVTGRAVFLPREAARFGEALAGLSPAPDALRAAAHAAVRAAGYDIRDTSAALRRLLLAAEEGRA</sequence>
<protein>
    <submittedName>
        <fullName evidence="2">Glycosyltransferase</fullName>
    </submittedName>
</protein>
<dbReference type="PANTHER" id="PTHR12526:SF636">
    <property type="entry name" value="BLL3647 PROTEIN"/>
    <property type="match status" value="1"/>
</dbReference>
<evidence type="ECO:0000313" key="3">
    <source>
        <dbReference type="Proteomes" id="UP000824128"/>
    </source>
</evidence>
<dbReference type="SUPFAM" id="SSF53756">
    <property type="entry name" value="UDP-Glycosyltransferase/glycogen phosphorylase"/>
    <property type="match status" value="1"/>
</dbReference>
<accession>A0A9D1N3G3</accession>
<organism evidence="2 3">
    <name type="scientific">Candidatus Aphodomorpha intestinavium</name>
    <dbReference type="NCBI Taxonomy" id="2840672"/>
    <lineage>
        <taxon>Bacteria</taxon>
        <taxon>Bacillati</taxon>
        <taxon>Bacillota</taxon>
        <taxon>Clostridia</taxon>
        <taxon>Eubacteriales</taxon>
        <taxon>Candidatus Aphodomorpha</taxon>
    </lineage>
</organism>
<reference evidence="2" key="1">
    <citation type="submission" date="2020-10" db="EMBL/GenBank/DDBJ databases">
        <authorList>
            <person name="Gilroy R."/>
        </authorList>
    </citation>
    <scope>NUCLEOTIDE SEQUENCE</scope>
    <source>
        <strain evidence="2">ChiGjej2B2-16831</strain>
    </source>
</reference>
<comment type="caution">
    <text evidence="2">The sequence shown here is derived from an EMBL/GenBank/DDBJ whole genome shotgun (WGS) entry which is preliminary data.</text>
</comment>
<dbReference type="EMBL" id="DVNZ01000113">
    <property type="protein sequence ID" value="HIU94206.1"/>
    <property type="molecule type" value="Genomic_DNA"/>
</dbReference>
<feature type="domain" description="Glycosyl transferase family 1" evidence="1">
    <location>
        <begin position="174"/>
        <end position="292"/>
    </location>
</feature>
<dbReference type="PANTHER" id="PTHR12526">
    <property type="entry name" value="GLYCOSYLTRANSFERASE"/>
    <property type="match status" value="1"/>
</dbReference>
<dbReference type="InterPro" id="IPR001296">
    <property type="entry name" value="Glyco_trans_1"/>
</dbReference>
<proteinExistence type="predicted"/>
<dbReference type="AlphaFoldDB" id="A0A9D1N3G3"/>
<reference evidence="2" key="2">
    <citation type="journal article" date="2021" name="PeerJ">
        <title>Extensive microbial diversity within the chicken gut microbiome revealed by metagenomics and culture.</title>
        <authorList>
            <person name="Gilroy R."/>
            <person name="Ravi A."/>
            <person name="Getino M."/>
            <person name="Pursley I."/>
            <person name="Horton D.L."/>
            <person name="Alikhan N.F."/>
            <person name="Baker D."/>
            <person name="Gharbi K."/>
            <person name="Hall N."/>
            <person name="Watson M."/>
            <person name="Adriaenssens E.M."/>
            <person name="Foster-Nyarko E."/>
            <person name="Jarju S."/>
            <person name="Secka A."/>
            <person name="Antonio M."/>
            <person name="Oren A."/>
            <person name="Chaudhuri R.R."/>
            <person name="La Ragione R."/>
            <person name="Hildebrand F."/>
            <person name="Pallen M.J."/>
        </authorList>
    </citation>
    <scope>NUCLEOTIDE SEQUENCE</scope>
    <source>
        <strain evidence="2">ChiGjej2B2-16831</strain>
    </source>
</reference>
<dbReference type="Pfam" id="PF00534">
    <property type="entry name" value="Glycos_transf_1"/>
    <property type="match status" value="1"/>
</dbReference>